<organism evidence="3 4">
    <name type="scientific">Lentzea xinjiangensis</name>
    <dbReference type="NCBI Taxonomy" id="402600"/>
    <lineage>
        <taxon>Bacteria</taxon>
        <taxon>Bacillati</taxon>
        <taxon>Actinomycetota</taxon>
        <taxon>Actinomycetes</taxon>
        <taxon>Pseudonocardiales</taxon>
        <taxon>Pseudonocardiaceae</taxon>
        <taxon>Lentzea</taxon>
    </lineage>
</organism>
<evidence type="ECO:0000256" key="1">
    <source>
        <dbReference type="SAM" id="MobiDB-lite"/>
    </source>
</evidence>
<gene>
    <name evidence="3" type="ORF">SAMN05216188_104239</name>
</gene>
<evidence type="ECO:0000256" key="2">
    <source>
        <dbReference type="SAM" id="Phobius"/>
    </source>
</evidence>
<keyword evidence="4" id="KW-1185">Reference proteome</keyword>
<accession>A0A1H9HXB6</accession>
<evidence type="ECO:0000313" key="4">
    <source>
        <dbReference type="Proteomes" id="UP000199352"/>
    </source>
</evidence>
<dbReference type="Proteomes" id="UP000199352">
    <property type="component" value="Unassembled WGS sequence"/>
</dbReference>
<keyword evidence="2" id="KW-0472">Membrane</keyword>
<reference evidence="4" key="1">
    <citation type="submission" date="2016-10" db="EMBL/GenBank/DDBJ databases">
        <authorList>
            <person name="Varghese N."/>
            <person name="Submissions S."/>
        </authorList>
    </citation>
    <scope>NUCLEOTIDE SEQUENCE [LARGE SCALE GENOMIC DNA]</scope>
    <source>
        <strain evidence="4">CGMCC 4.3525</strain>
    </source>
</reference>
<name>A0A1H9HXB6_9PSEU</name>
<dbReference type="AlphaFoldDB" id="A0A1H9HXB6"/>
<keyword evidence="2" id="KW-0812">Transmembrane</keyword>
<proteinExistence type="predicted"/>
<feature type="region of interest" description="Disordered" evidence="1">
    <location>
        <begin position="79"/>
        <end position="101"/>
    </location>
</feature>
<protein>
    <submittedName>
        <fullName evidence="3">Uncharacterized protein</fullName>
    </submittedName>
</protein>
<dbReference type="RefSeq" id="WP_089950913.1">
    <property type="nucleotide sequence ID" value="NZ_FOFR01000004.1"/>
</dbReference>
<evidence type="ECO:0000313" key="3">
    <source>
        <dbReference type="EMBL" id="SEQ66845.1"/>
    </source>
</evidence>
<sequence>MLQQFGELVATIGPWLALVAFCVSPVWCYLFARMVLKTLRCQGQAGATVKARTFPLPHVEITINGPAAGQIPAAYEQEQLPASKPRIAERAKRRNKTVGKP</sequence>
<dbReference type="EMBL" id="FOFR01000004">
    <property type="protein sequence ID" value="SEQ66845.1"/>
    <property type="molecule type" value="Genomic_DNA"/>
</dbReference>
<feature type="compositionally biased region" description="Basic residues" evidence="1">
    <location>
        <begin position="91"/>
        <end position="101"/>
    </location>
</feature>
<feature type="transmembrane region" description="Helical" evidence="2">
    <location>
        <begin position="12"/>
        <end position="32"/>
    </location>
</feature>
<keyword evidence="2" id="KW-1133">Transmembrane helix</keyword>